<reference evidence="4" key="2">
    <citation type="journal article" date="2021" name="Microbiome">
        <title>Successional dynamics and alternative stable states in a saline activated sludge microbial community over 9 years.</title>
        <authorList>
            <person name="Wang Y."/>
            <person name="Ye J."/>
            <person name="Ju F."/>
            <person name="Liu L."/>
            <person name="Boyd J.A."/>
            <person name="Deng Y."/>
            <person name="Parks D.H."/>
            <person name="Jiang X."/>
            <person name="Yin X."/>
            <person name="Woodcroft B.J."/>
            <person name="Tyson G.W."/>
            <person name="Hugenholtz P."/>
            <person name="Polz M.F."/>
            <person name="Zhang T."/>
        </authorList>
    </citation>
    <scope>NUCLEOTIDE SEQUENCE</scope>
    <source>
        <strain evidence="4">HKST-UBA14</strain>
    </source>
</reference>
<evidence type="ECO:0000256" key="1">
    <source>
        <dbReference type="ARBA" id="ARBA00022679"/>
    </source>
</evidence>
<protein>
    <submittedName>
        <fullName evidence="4">1-acyl-sn-glycerol-3-phosphate acyltransferase</fullName>
    </submittedName>
</protein>
<evidence type="ECO:0000313" key="5">
    <source>
        <dbReference type="Proteomes" id="UP000783287"/>
    </source>
</evidence>
<dbReference type="Gene3D" id="1.10.1200.10">
    <property type="entry name" value="ACP-like"/>
    <property type="match status" value="1"/>
</dbReference>
<evidence type="ECO:0000313" key="4">
    <source>
        <dbReference type="EMBL" id="MCA9383366.1"/>
    </source>
</evidence>
<evidence type="ECO:0000259" key="3">
    <source>
        <dbReference type="SMART" id="SM00563"/>
    </source>
</evidence>
<dbReference type="Gene3D" id="3.30.300.30">
    <property type="match status" value="1"/>
</dbReference>
<accession>A0A955RIX7</accession>
<name>A0A955RIX7_9BACT</name>
<comment type="caution">
    <text evidence="4">The sequence shown here is derived from an EMBL/GenBank/DDBJ whole genome shotgun (WGS) entry which is preliminary data.</text>
</comment>
<dbReference type="SUPFAM" id="SSF69593">
    <property type="entry name" value="Glycerol-3-phosphate (1)-acyltransferase"/>
    <property type="match status" value="1"/>
</dbReference>
<evidence type="ECO:0000256" key="2">
    <source>
        <dbReference type="ARBA" id="ARBA00023315"/>
    </source>
</evidence>
<dbReference type="PANTHER" id="PTHR10434:SF11">
    <property type="entry name" value="1-ACYL-SN-GLYCEROL-3-PHOSPHATE ACYLTRANSFERASE"/>
    <property type="match status" value="1"/>
</dbReference>
<dbReference type="SUPFAM" id="SSF56801">
    <property type="entry name" value="Acetyl-CoA synthetase-like"/>
    <property type="match status" value="1"/>
</dbReference>
<dbReference type="SUPFAM" id="SSF47336">
    <property type="entry name" value="ACP-like"/>
    <property type="match status" value="1"/>
</dbReference>
<dbReference type="Pfam" id="PF01553">
    <property type="entry name" value="Acyltransferase"/>
    <property type="match status" value="1"/>
</dbReference>
<feature type="non-terminal residue" evidence="4">
    <location>
        <position position="1"/>
    </location>
</feature>
<dbReference type="InterPro" id="IPR009081">
    <property type="entry name" value="PP-bd_ACP"/>
</dbReference>
<proteinExistence type="predicted"/>
<dbReference type="GO" id="GO:0003841">
    <property type="term" value="F:1-acylglycerol-3-phosphate O-acyltransferase activity"/>
    <property type="evidence" value="ECO:0007669"/>
    <property type="project" value="TreeGrafter"/>
</dbReference>
<dbReference type="InterPro" id="IPR036736">
    <property type="entry name" value="ACP-like_sf"/>
</dbReference>
<dbReference type="AlphaFoldDB" id="A0A955RIX7"/>
<dbReference type="SMART" id="SM00563">
    <property type="entry name" value="PlsC"/>
    <property type="match status" value="1"/>
</dbReference>
<keyword evidence="1" id="KW-0808">Transferase</keyword>
<sequence length="451" mass="51171">WYKTGDIGEITPEKYLRIIGRDTFKLVLQNGENVFVEDLEKKINAHHAISTSCVIGLDDSGADKIFGIFILKNKEDEERIDEIVKEINQKLESKQQIQEYAIWKNDDFPRTHTLKINRRQVKEVIIANRETGQNTEVEVETAANSQMDIYDVISLVSKKDRKDIKDDMILTSDLDMDSLLRAELTAVVEENMGIVIDAVQINAQTSVSDIKNMVKDAEVKALSAPHFPTWQYNKFWDSIRYLIMKFIVLPLQALFIKIELEAPESFDRFDPSGRIVIYNHPGLFDFLVLMRVVGKPHKAVGLAAQGFWTNKLISRLMELGGSFPLDQTGGQLIQQSQIVSDLLDDDRYVILAPQGTIQRVQGTEDPFQTGIGFLADELDVPILPVKVKGYDKIMIPPPMGVGEMGIMDWLKYGRPHKIGKVKVVVGEEMLFDKNDSPEKITKAIQDTFDKM</sequence>
<dbReference type="PANTHER" id="PTHR10434">
    <property type="entry name" value="1-ACYL-SN-GLYCEROL-3-PHOSPHATE ACYLTRANSFERASE"/>
    <property type="match status" value="1"/>
</dbReference>
<dbReference type="Pfam" id="PF00550">
    <property type="entry name" value="PP-binding"/>
    <property type="match status" value="1"/>
</dbReference>
<dbReference type="Proteomes" id="UP000783287">
    <property type="component" value="Unassembled WGS sequence"/>
</dbReference>
<dbReference type="EMBL" id="JAGQLK010000060">
    <property type="protein sequence ID" value="MCA9383366.1"/>
    <property type="molecule type" value="Genomic_DNA"/>
</dbReference>
<dbReference type="GO" id="GO:0006654">
    <property type="term" value="P:phosphatidic acid biosynthetic process"/>
    <property type="evidence" value="ECO:0007669"/>
    <property type="project" value="TreeGrafter"/>
</dbReference>
<organism evidence="4 5">
    <name type="scientific">Candidatus Dojkabacteria bacterium</name>
    <dbReference type="NCBI Taxonomy" id="2099670"/>
    <lineage>
        <taxon>Bacteria</taxon>
        <taxon>Candidatus Dojkabacteria</taxon>
    </lineage>
</organism>
<dbReference type="InterPro" id="IPR045851">
    <property type="entry name" value="AMP-bd_C_sf"/>
</dbReference>
<reference evidence="4" key="1">
    <citation type="submission" date="2020-04" db="EMBL/GenBank/DDBJ databases">
        <authorList>
            <person name="Zhang T."/>
        </authorList>
    </citation>
    <scope>NUCLEOTIDE SEQUENCE</scope>
    <source>
        <strain evidence="4">HKST-UBA14</strain>
    </source>
</reference>
<dbReference type="Pfam" id="PF23562">
    <property type="entry name" value="AMP-binding_C_3"/>
    <property type="match status" value="1"/>
</dbReference>
<dbReference type="CDD" id="cd07989">
    <property type="entry name" value="LPLAT_AGPAT-like"/>
    <property type="match status" value="1"/>
</dbReference>
<dbReference type="InterPro" id="IPR002123">
    <property type="entry name" value="Plipid/glycerol_acylTrfase"/>
</dbReference>
<feature type="domain" description="Phospholipid/glycerol acyltransferase" evidence="3">
    <location>
        <begin position="274"/>
        <end position="390"/>
    </location>
</feature>
<keyword evidence="2 4" id="KW-0012">Acyltransferase</keyword>
<gene>
    <name evidence="4" type="ORF">KC909_03300</name>
</gene>